<keyword evidence="4" id="KW-1185">Reference proteome</keyword>
<keyword evidence="2" id="KW-0812">Transmembrane</keyword>
<feature type="transmembrane region" description="Helical" evidence="2">
    <location>
        <begin position="152"/>
        <end position="173"/>
    </location>
</feature>
<feature type="region of interest" description="Disordered" evidence="1">
    <location>
        <begin position="391"/>
        <end position="427"/>
    </location>
</feature>
<evidence type="ECO:0000313" key="3">
    <source>
        <dbReference type="EMBL" id="TFB05488.1"/>
    </source>
</evidence>
<dbReference type="Proteomes" id="UP001642720">
    <property type="component" value="Unassembled WGS sequence"/>
</dbReference>
<evidence type="ECO:0000256" key="1">
    <source>
        <dbReference type="SAM" id="MobiDB-lite"/>
    </source>
</evidence>
<dbReference type="GeneID" id="300574451"/>
<accession>A0ABY2HFA5</accession>
<feature type="region of interest" description="Disordered" evidence="1">
    <location>
        <begin position="1"/>
        <end position="28"/>
    </location>
</feature>
<keyword evidence="2" id="KW-1133">Transmembrane helix</keyword>
<reference evidence="3 4" key="1">
    <citation type="submission" date="2018-01" db="EMBL/GenBank/DDBJ databases">
        <title>Genome characterization of the sugarcane-associated fungus Trichoderma ghanense CCMA-1212 and their application in lignocelulose bioconversion.</title>
        <authorList>
            <person name="Steindorff A.S."/>
            <person name="Mendes T.D."/>
            <person name="Vilela E.S.D."/>
            <person name="Rodrigues D.S."/>
            <person name="Formighieri E.F."/>
            <person name="Melo I.S."/>
            <person name="Favaro L.C.L."/>
        </authorList>
    </citation>
    <scope>NUCLEOTIDE SEQUENCE [LARGE SCALE GENOMIC DNA]</scope>
    <source>
        <strain evidence="3 4">CCMA-1212</strain>
    </source>
</reference>
<evidence type="ECO:0000256" key="2">
    <source>
        <dbReference type="SAM" id="Phobius"/>
    </source>
</evidence>
<sequence length="427" mass="46020">MGSVAGAEREKKLAPRWKNPGGRPRENPILEALDGQGSHWLAAESNSLTTESLEAPSARRGATAVRGARREELRATFDFRNGSEVSAKIHQGSAWWIMGGMSARQRLENCTCRFSPVFSFERLFFFWSSISLLLAKCALAIISAVAASYMSFGASLFICVFLFASHLICPRLLCCRHHGRFAFAPGAAHRPLRAVPSPMPTAYHTLPAAFGTVCGEPSTTGSNRVGDSKLLLFTARARMIAFLPSSSASAAYTCMYQHHQLPGRGPDAADGSPCLRLWSSPSLAWLASTLPIQTRLMVWPNRDHQTQVSSRLLAISRPSSLPLAHQPATHRGAIVTCEARFVHSSLYCEPPLSPSRAPLFRPFEPAVLVANIGPTAGKANRGDSARFLLVRPGSVDSGGEGRRIPPAAAAAASKQKQSNGEPAGPWQ</sequence>
<feature type="transmembrane region" description="Helical" evidence="2">
    <location>
        <begin position="123"/>
        <end position="146"/>
    </location>
</feature>
<proteinExistence type="predicted"/>
<organism evidence="3 4">
    <name type="scientific">Trichoderma ghanense</name>
    <dbReference type="NCBI Taxonomy" id="65468"/>
    <lineage>
        <taxon>Eukaryota</taxon>
        <taxon>Fungi</taxon>
        <taxon>Dikarya</taxon>
        <taxon>Ascomycota</taxon>
        <taxon>Pezizomycotina</taxon>
        <taxon>Sordariomycetes</taxon>
        <taxon>Hypocreomycetidae</taxon>
        <taxon>Hypocreales</taxon>
        <taxon>Hypocreaceae</taxon>
        <taxon>Trichoderma</taxon>
    </lineage>
</organism>
<protein>
    <submittedName>
        <fullName evidence="3">Uncharacterized protein</fullName>
    </submittedName>
</protein>
<dbReference type="EMBL" id="PPTA01000003">
    <property type="protein sequence ID" value="TFB05488.1"/>
    <property type="molecule type" value="Genomic_DNA"/>
</dbReference>
<keyword evidence="2" id="KW-0472">Membrane</keyword>
<comment type="caution">
    <text evidence="3">The sequence shown here is derived from an EMBL/GenBank/DDBJ whole genome shotgun (WGS) entry which is preliminary data.</text>
</comment>
<dbReference type="RefSeq" id="XP_073561689.1">
    <property type="nucleotide sequence ID" value="XM_073700001.1"/>
</dbReference>
<evidence type="ECO:0000313" key="4">
    <source>
        <dbReference type="Proteomes" id="UP001642720"/>
    </source>
</evidence>
<gene>
    <name evidence="3" type="ORF">CCMA1212_002622</name>
</gene>
<name>A0ABY2HFA5_9HYPO</name>